<proteinExistence type="predicted"/>
<dbReference type="AlphaFoldDB" id="A0A414ZR79"/>
<organism evidence="1 2">
    <name type="scientific">Agathobacter rectalis</name>
    <dbReference type="NCBI Taxonomy" id="39491"/>
    <lineage>
        <taxon>Bacteria</taxon>
        <taxon>Bacillati</taxon>
        <taxon>Bacillota</taxon>
        <taxon>Clostridia</taxon>
        <taxon>Lachnospirales</taxon>
        <taxon>Lachnospiraceae</taxon>
        <taxon>Agathobacter</taxon>
    </lineage>
</organism>
<evidence type="ECO:0000313" key="1">
    <source>
        <dbReference type="EMBL" id="RHI25746.1"/>
    </source>
</evidence>
<protein>
    <submittedName>
        <fullName evidence="1">Uncharacterized protein</fullName>
    </submittedName>
</protein>
<dbReference type="EMBL" id="QRKN01000001">
    <property type="protein sequence ID" value="RHI25746.1"/>
    <property type="molecule type" value="Genomic_DNA"/>
</dbReference>
<accession>A0A414ZR79</accession>
<gene>
    <name evidence="1" type="ORF">DW172_03425</name>
</gene>
<dbReference type="RefSeq" id="WP_118257222.1">
    <property type="nucleotide sequence ID" value="NZ_QRKN01000001.1"/>
</dbReference>
<reference evidence="1 2" key="1">
    <citation type="submission" date="2018-08" db="EMBL/GenBank/DDBJ databases">
        <title>A genome reference for cultivated species of the human gut microbiota.</title>
        <authorList>
            <person name="Zou Y."/>
            <person name="Xue W."/>
            <person name="Luo G."/>
        </authorList>
    </citation>
    <scope>NUCLEOTIDE SEQUENCE [LARGE SCALE GENOMIC DNA]</scope>
    <source>
        <strain evidence="1 2">AM16-11</strain>
    </source>
</reference>
<evidence type="ECO:0000313" key="2">
    <source>
        <dbReference type="Proteomes" id="UP000285865"/>
    </source>
</evidence>
<sequence>MKFTADFSTRNGYGNQICIANNIENLIITLVNRGFNFVDGMQNEIVEWSKTTNKKYYRTGITIERGDPEMTEYTSL</sequence>
<name>A0A414ZR79_9FIRM</name>
<comment type="caution">
    <text evidence="1">The sequence shown here is derived from an EMBL/GenBank/DDBJ whole genome shotgun (WGS) entry which is preliminary data.</text>
</comment>
<dbReference type="Proteomes" id="UP000285865">
    <property type="component" value="Unassembled WGS sequence"/>
</dbReference>